<comment type="caution">
    <text evidence="2">The sequence shown here is derived from an EMBL/GenBank/DDBJ whole genome shotgun (WGS) entry which is preliminary data.</text>
</comment>
<dbReference type="SUPFAM" id="SSF54909">
    <property type="entry name" value="Dimeric alpha+beta barrel"/>
    <property type="match status" value="1"/>
</dbReference>
<name>A0A0D6Q4N7_KOMEU</name>
<dbReference type="Gene3D" id="3.30.70.100">
    <property type="match status" value="1"/>
</dbReference>
<evidence type="ECO:0000313" key="2">
    <source>
        <dbReference type="EMBL" id="GAN97940.1"/>
    </source>
</evidence>
<dbReference type="EMBL" id="BANI01000284">
    <property type="protein sequence ID" value="GAN97940.1"/>
    <property type="molecule type" value="Genomic_DNA"/>
</dbReference>
<gene>
    <name evidence="2" type="ORF">Geu3261_0338_002</name>
</gene>
<evidence type="ECO:0000259" key="1">
    <source>
        <dbReference type="Pfam" id="PF03992"/>
    </source>
</evidence>
<proteinExistence type="predicted"/>
<dbReference type="InterPro" id="IPR011008">
    <property type="entry name" value="Dimeric_a/b-barrel"/>
</dbReference>
<protein>
    <recommendedName>
        <fullName evidence="1">ABM domain-containing protein</fullName>
    </recommendedName>
</protein>
<accession>A0A0D6Q4N7</accession>
<sequence>MMPKLALYVPLKAKPGKERDVANFLTSALPLVQAEPGTLTWYAIEEGPGAYAIFDTFDTEEDRQAHLDGKVAAALMEKAEELFSEPPQIHKFTLLAAK</sequence>
<reference evidence="2 3" key="1">
    <citation type="submission" date="2012-11" db="EMBL/GenBank/DDBJ databases">
        <title>Whole genome sequence of Gluconacetobacter europaeus NBRC3261.</title>
        <authorList>
            <person name="Azuma Y."/>
            <person name="Higashiura N."/>
            <person name="Hirakawa H."/>
            <person name="Matsushita K."/>
        </authorList>
    </citation>
    <scope>NUCLEOTIDE SEQUENCE [LARGE SCALE GENOMIC DNA]</scope>
    <source>
        <strain evidence="2 3">NBRC 3261</strain>
    </source>
</reference>
<evidence type="ECO:0000313" key="3">
    <source>
        <dbReference type="Proteomes" id="UP000032675"/>
    </source>
</evidence>
<dbReference type="InterPro" id="IPR007138">
    <property type="entry name" value="ABM_dom"/>
</dbReference>
<feature type="domain" description="ABM" evidence="1">
    <location>
        <begin position="11"/>
        <end position="76"/>
    </location>
</feature>
<organism evidence="2 3">
    <name type="scientific">Komagataeibacter europaeus NBRC 3261</name>
    <dbReference type="NCBI Taxonomy" id="1234669"/>
    <lineage>
        <taxon>Bacteria</taxon>
        <taxon>Pseudomonadati</taxon>
        <taxon>Pseudomonadota</taxon>
        <taxon>Alphaproteobacteria</taxon>
        <taxon>Acetobacterales</taxon>
        <taxon>Acetobacteraceae</taxon>
        <taxon>Komagataeibacter</taxon>
    </lineage>
</organism>
<dbReference type="Pfam" id="PF03992">
    <property type="entry name" value="ABM"/>
    <property type="match status" value="1"/>
</dbReference>
<dbReference type="AlphaFoldDB" id="A0A0D6Q4N7"/>
<dbReference type="Proteomes" id="UP000032675">
    <property type="component" value="Unassembled WGS sequence"/>
</dbReference>